<dbReference type="Pfam" id="PF16537">
    <property type="entry name" value="T2SSB"/>
    <property type="match status" value="1"/>
</dbReference>
<evidence type="ECO:0000313" key="5">
    <source>
        <dbReference type="Proteomes" id="UP000292120"/>
    </source>
</evidence>
<dbReference type="EMBL" id="SIXI01000002">
    <property type="protein sequence ID" value="TBO32800.1"/>
    <property type="molecule type" value="Genomic_DNA"/>
</dbReference>
<sequence length="231" mass="24196">MSYILEALKKAEAQRGRGDVPGLDAQHMPAEPLALQPQAGGHGLLIGIIMMLGLAVIGLLLWSGQDAATGTAPPPTAAPAMAQATPPAAPSAATLSAPTRSAQATPPTTRPETTAPPPVLVPPPDTRDLPRHFQDAPPVAPPERPRAGPATHATSAQRTADTPLPEELKAQFPRLSFGGAMHSDNAASRMLIVNGQLLREGDTVAPDLVLQRIELKSATFRYKGHTHTVQY</sequence>
<feature type="transmembrane region" description="Helical" evidence="2">
    <location>
        <begin position="42"/>
        <end position="62"/>
    </location>
</feature>
<comment type="caution">
    <text evidence="4">The sequence shown here is derived from an EMBL/GenBank/DDBJ whole genome shotgun (WGS) entry which is preliminary data.</text>
</comment>
<accession>A0A4Q9H561</accession>
<name>A0A4Q9H561_9BURK</name>
<dbReference type="GO" id="GO:0015627">
    <property type="term" value="C:type II protein secretion system complex"/>
    <property type="evidence" value="ECO:0007669"/>
    <property type="project" value="InterPro"/>
</dbReference>
<reference evidence="4 5" key="1">
    <citation type="submission" date="2019-02" db="EMBL/GenBank/DDBJ databases">
        <title>Aquabacterium sp. strain KMB7.</title>
        <authorList>
            <person name="Chen W.-M."/>
        </authorList>
    </citation>
    <scope>NUCLEOTIDE SEQUENCE [LARGE SCALE GENOMIC DNA]</scope>
    <source>
        <strain evidence="4 5">KMB7</strain>
    </source>
</reference>
<evidence type="ECO:0000313" key="4">
    <source>
        <dbReference type="EMBL" id="TBO32800.1"/>
    </source>
</evidence>
<protein>
    <recommendedName>
        <fullName evidence="3">Type II secretion system protein GspB C-terminal domain-containing protein</fullName>
    </recommendedName>
</protein>
<keyword evidence="5" id="KW-1185">Reference proteome</keyword>
<dbReference type="AlphaFoldDB" id="A0A4Q9H561"/>
<keyword evidence="2" id="KW-0812">Transmembrane</keyword>
<feature type="region of interest" description="Disordered" evidence="1">
    <location>
        <begin position="68"/>
        <end position="164"/>
    </location>
</feature>
<dbReference type="RefSeq" id="WP_130967010.1">
    <property type="nucleotide sequence ID" value="NZ_SIXI01000002.1"/>
</dbReference>
<dbReference type="Proteomes" id="UP000292120">
    <property type="component" value="Unassembled WGS sequence"/>
</dbReference>
<evidence type="ECO:0000256" key="2">
    <source>
        <dbReference type="SAM" id="Phobius"/>
    </source>
</evidence>
<feature type="domain" description="Type II secretion system protein GspB C-terminal" evidence="3">
    <location>
        <begin position="173"/>
        <end position="228"/>
    </location>
</feature>
<gene>
    <name evidence="4" type="ORF">EYS42_06400</name>
</gene>
<dbReference type="OrthoDB" id="5432325at2"/>
<proteinExistence type="predicted"/>
<keyword evidence="2" id="KW-0472">Membrane</keyword>
<keyword evidence="2" id="KW-1133">Transmembrane helix</keyword>
<feature type="compositionally biased region" description="Pro residues" evidence="1">
    <location>
        <begin position="114"/>
        <end position="124"/>
    </location>
</feature>
<evidence type="ECO:0000256" key="1">
    <source>
        <dbReference type="SAM" id="MobiDB-lite"/>
    </source>
</evidence>
<feature type="compositionally biased region" description="Low complexity" evidence="1">
    <location>
        <begin position="78"/>
        <end position="113"/>
    </location>
</feature>
<feature type="compositionally biased region" description="Basic and acidic residues" evidence="1">
    <location>
        <begin position="125"/>
        <end position="134"/>
    </location>
</feature>
<organism evidence="4 5">
    <name type="scientific">Aquabacterium lacunae</name>
    <dbReference type="NCBI Taxonomy" id="2528630"/>
    <lineage>
        <taxon>Bacteria</taxon>
        <taxon>Pseudomonadati</taxon>
        <taxon>Pseudomonadota</taxon>
        <taxon>Betaproteobacteria</taxon>
        <taxon>Burkholderiales</taxon>
        <taxon>Aquabacterium</taxon>
    </lineage>
</organism>
<dbReference type="InterPro" id="IPR032389">
    <property type="entry name" value="GspB_C"/>
</dbReference>
<evidence type="ECO:0000259" key="3">
    <source>
        <dbReference type="Pfam" id="PF16537"/>
    </source>
</evidence>